<dbReference type="OrthoDB" id="281550at2"/>
<evidence type="ECO:0000313" key="2">
    <source>
        <dbReference type="EMBL" id="TWU31387.1"/>
    </source>
</evidence>
<gene>
    <name evidence="2" type="ORF">Poly41_62560</name>
</gene>
<evidence type="ECO:0000259" key="1">
    <source>
        <dbReference type="PROSITE" id="PS50914"/>
    </source>
</evidence>
<dbReference type="RefSeq" id="WP_146530970.1">
    <property type="nucleotide sequence ID" value="NZ_SJPV01000017.1"/>
</dbReference>
<organism evidence="2 3">
    <name type="scientific">Novipirellula artificiosorum</name>
    <dbReference type="NCBI Taxonomy" id="2528016"/>
    <lineage>
        <taxon>Bacteria</taxon>
        <taxon>Pseudomonadati</taxon>
        <taxon>Planctomycetota</taxon>
        <taxon>Planctomycetia</taxon>
        <taxon>Pirellulales</taxon>
        <taxon>Pirellulaceae</taxon>
        <taxon>Novipirellula</taxon>
    </lineage>
</organism>
<proteinExistence type="predicted"/>
<dbReference type="EMBL" id="SJPV01000017">
    <property type="protein sequence ID" value="TWU31387.1"/>
    <property type="molecule type" value="Genomic_DNA"/>
</dbReference>
<feature type="domain" description="BON" evidence="1">
    <location>
        <begin position="8"/>
        <end position="75"/>
    </location>
</feature>
<dbReference type="Proteomes" id="UP000319143">
    <property type="component" value="Unassembled WGS sequence"/>
</dbReference>
<dbReference type="Pfam" id="PF04972">
    <property type="entry name" value="BON"/>
    <property type="match status" value="1"/>
</dbReference>
<evidence type="ECO:0000313" key="3">
    <source>
        <dbReference type="Proteomes" id="UP000319143"/>
    </source>
</evidence>
<comment type="caution">
    <text evidence="2">The sequence shown here is derived from an EMBL/GenBank/DDBJ whole genome shotgun (WGS) entry which is preliminary data.</text>
</comment>
<name>A0A5C6D6Q6_9BACT</name>
<dbReference type="AlphaFoldDB" id="A0A5C6D6Q6"/>
<sequence>MTLGNKVPDKTLEKNVLRMIVRKCAGSTRIGATVRDGDATVTGTIKQEHERRPIIRCVNGVQGIRRVIDQLQVEVRKPNTY</sequence>
<protein>
    <submittedName>
        <fullName evidence="2">BON domain protein</fullName>
    </submittedName>
</protein>
<reference evidence="2 3" key="1">
    <citation type="submission" date="2019-02" db="EMBL/GenBank/DDBJ databases">
        <title>Deep-cultivation of Planctomycetes and their phenomic and genomic characterization uncovers novel biology.</title>
        <authorList>
            <person name="Wiegand S."/>
            <person name="Jogler M."/>
            <person name="Boedeker C."/>
            <person name="Pinto D."/>
            <person name="Vollmers J."/>
            <person name="Rivas-Marin E."/>
            <person name="Kohn T."/>
            <person name="Peeters S.H."/>
            <person name="Heuer A."/>
            <person name="Rast P."/>
            <person name="Oberbeckmann S."/>
            <person name="Bunk B."/>
            <person name="Jeske O."/>
            <person name="Meyerdierks A."/>
            <person name="Storesund J.E."/>
            <person name="Kallscheuer N."/>
            <person name="Luecker S."/>
            <person name="Lage O.M."/>
            <person name="Pohl T."/>
            <person name="Merkel B.J."/>
            <person name="Hornburger P."/>
            <person name="Mueller R.-W."/>
            <person name="Bruemmer F."/>
            <person name="Labrenz M."/>
            <person name="Spormann A.M."/>
            <person name="Op Den Camp H."/>
            <person name="Overmann J."/>
            <person name="Amann R."/>
            <person name="Jetten M.S.M."/>
            <person name="Mascher T."/>
            <person name="Medema M.H."/>
            <person name="Devos D.P."/>
            <person name="Kaster A.-K."/>
            <person name="Ovreas L."/>
            <person name="Rohde M."/>
            <person name="Galperin M.Y."/>
            <person name="Jogler C."/>
        </authorList>
    </citation>
    <scope>NUCLEOTIDE SEQUENCE [LARGE SCALE GENOMIC DNA]</scope>
    <source>
        <strain evidence="2 3">Poly41</strain>
    </source>
</reference>
<dbReference type="PROSITE" id="PS50914">
    <property type="entry name" value="BON"/>
    <property type="match status" value="1"/>
</dbReference>
<keyword evidence="3" id="KW-1185">Reference proteome</keyword>
<dbReference type="InterPro" id="IPR007055">
    <property type="entry name" value="BON_dom"/>
</dbReference>
<accession>A0A5C6D6Q6</accession>
<dbReference type="Gene3D" id="3.30.1340.30">
    <property type="match status" value="1"/>
</dbReference>